<dbReference type="Proteomes" id="UP000623687">
    <property type="component" value="Unassembled WGS sequence"/>
</dbReference>
<feature type="region of interest" description="Disordered" evidence="1">
    <location>
        <begin position="290"/>
        <end position="317"/>
    </location>
</feature>
<accession>A0A8H6ZZF3</accession>
<feature type="compositionally biased region" description="Polar residues" evidence="1">
    <location>
        <begin position="292"/>
        <end position="308"/>
    </location>
</feature>
<dbReference type="Gene3D" id="1.10.10.10">
    <property type="entry name" value="Winged helix-like DNA-binding domain superfamily/Winged helix DNA-binding domain"/>
    <property type="match status" value="1"/>
</dbReference>
<sequence length="405" mass="44764">MAGEEASSTPSTSKPEAAEVPQPSTSSEQPTQTTQPPPAEVVPPQTSQFGPVTEDRSELLSRARGFLTSPQTYAQDLHAKRRFLTEKGLRDTEIDTLLRELPQQAPIVPPRTYPPVPPSALPNLIIGLLRVFSWVLGGSAALIFLYHRFLLPRIARTSIARQSLKTHHLSLIRKLTTDLAVLKEAQSESYSILPRPEPFKEPEEFSTCTSIDAILAINSLPDKIPPITLLRCAIADFSISKLHREENPNTEELFQVMEAKFPSLTTPEGSAVENNLWETLTTCPLFEGKPEGNSSNDVPRQTHWTYNSPEIPAPTPLKDSLQALSAAMPKLPKAPLPSSAVQNTLQTLSNLTGYISTQVYLPYRPPGHSLGPAEDEMRREIRALKGLVLNRRSFMPSLPRTNTYS</sequence>
<organism evidence="3 4">
    <name type="scientific">Pleurotus ostreatus</name>
    <name type="common">Oyster mushroom</name>
    <name type="synonym">White-rot fungus</name>
    <dbReference type="NCBI Taxonomy" id="5322"/>
    <lineage>
        <taxon>Eukaryota</taxon>
        <taxon>Fungi</taxon>
        <taxon>Dikarya</taxon>
        <taxon>Basidiomycota</taxon>
        <taxon>Agaricomycotina</taxon>
        <taxon>Agaricomycetes</taxon>
        <taxon>Agaricomycetidae</taxon>
        <taxon>Agaricales</taxon>
        <taxon>Pleurotineae</taxon>
        <taxon>Pleurotaceae</taxon>
        <taxon>Pleurotus</taxon>
    </lineage>
</organism>
<dbReference type="InterPro" id="IPR036388">
    <property type="entry name" value="WH-like_DNA-bd_sf"/>
</dbReference>
<dbReference type="RefSeq" id="XP_036632940.1">
    <property type="nucleotide sequence ID" value="XM_036774438.1"/>
</dbReference>
<dbReference type="VEuPathDB" id="FungiDB:PC9H_004857"/>
<comment type="caution">
    <text evidence="3">The sequence shown here is derived from an EMBL/GenBank/DDBJ whole genome shotgun (WGS) entry which is preliminary data.</text>
</comment>
<feature type="compositionally biased region" description="Low complexity" evidence="1">
    <location>
        <begin position="19"/>
        <end position="34"/>
    </location>
</feature>
<evidence type="ECO:0000313" key="3">
    <source>
        <dbReference type="EMBL" id="KAF7432913.1"/>
    </source>
</evidence>
<feature type="domain" description="Peroxisome membrane anchor protein Pex14p N-terminal" evidence="2">
    <location>
        <begin position="55"/>
        <end position="100"/>
    </location>
</feature>
<dbReference type="InterPro" id="IPR006785">
    <property type="entry name" value="Pex14_N"/>
</dbReference>
<evidence type="ECO:0000256" key="1">
    <source>
        <dbReference type="SAM" id="MobiDB-lite"/>
    </source>
</evidence>
<dbReference type="EMBL" id="JACETU010000003">
    <property type="protein sequence ID" value="KAF7432913.1"/>
    <property type="molecule type" value="Genomic_DNA"/>
</dbReference>
<proteinExistence type="predicted"/>
<reference evidence="3" key="1">
    <citation type="submission" date="2019-07" db="EMBL/GenBank/DDBJ databases">
        <authorList>
            <person name="Palmer J.M."/>
        </authorList>
    </citation>
    <scope>NUCLEOTIDE SEQUENCE</scope>
    <source>
        <strain evidence="3">PC9</strain>
    </source>
</reference>
<evidence type="ECO:0000259" key="2">
    <source>
        <dbReference type="Pfam" id="PF04695"/>
    </source>
</evidence>
<feature type="region of interest" description="Disordered" evidence="1">
    <location>
        <begin position="1"/>
        <end position="55"/>
    </location>
</feature>
<feature type="compositionally biased region" description="Polar residues" evidence="1">
    <location>
        <begin position="1"/>
        <end position="14"/>
    </location>
</feature>
<dbReference type="AlphaFoldDB" id="A0A8H6ZZF3"/>
<evidence type="ECO:0000313" key="4">
    <source>
        <dbReference type="Proteomes" id="UP000623687"/>
    </source>
</evidence>
<dbReference type="Pfam" id="PF04695">
    <property type="entry name" value="Pex14_N"/>
    <property type="match status" value="1"/>
</dbReference>
<keyword evidence="4" id="KW-1185">Reference proteome</keyword>
<dbReference type="OrthoDB" id="441517at2759"/>
<protein>
    <recommendedName>
        <fullName evidence="2">Peroxisome membrane anchor protein Pex14p N-terminal domain-containing protein</fullName>
    </recommendedName>
</protein>
<name>A0A8H6ZZF3_PLEOS</name>
<dbReference type="GeneID" id="59374675"/>
<gene>
    <name evidence="3" type="ORF">PC9H_004857</name>
</gene>